<feature type="repeat" description="WD" evidence="4">
    <location>
        <begin position="360"/>
        <end position="399"/>
    </location>
</feature>
<feature type="repeat" description="WD" evidence="4">
    <location>
        <begin position="484"/>
        <end position="525"/>
    </location>
</feature>
<comment type="caution">
    <text evidence="6">The sequence shown here is derived from an EMBL/GenBank/DDBJ whole genome shotgun (WGS) entry which is preliminary data.</text>
</comment>
<feature type="repeat" description="WD" evidence="4">
    <location>
        <begin position="319"/>
        <end position="349"/>
    </location>
</feature>
<dbReference type="InterPro" id="IPR036047">
    <property type="entry name" value="F-box-like_dom_sf"/>
</dbReference>
<dbReference type="Gene3D" id="2.130.10.10">
    <property type="entry name" value="YVTN repeat-like/Quinoprotein amine dehydrogenase"/>
    <property type="match status" value="2"/>
</dbReference>
<dbReference type="Pfam" id="PF00400">
    <property type="entry name" value="WD40"/>
    <property type="match status" value="6"/>
</dbReference>
<dbReference type="InterPro" id="IPR015943">
    <property type="entry name" value="WD40/YVTN_repeat-like_dom_sf"/>
</dbReference>
<evidence type="ECO:0000256" key="2">
    <source>
        <dbReference type="ARBA" id="ARBA00022737"/>
    </source>
</evidence>
<dbReference type="InterPro" id="IPR020472">
    <property type="entry name" value="WD40_PAC1"/>
</dbReference>
<dbReference type="SUPFAM" id="SSF50978">
    <property type="entry name" value="WD40 repeat-like"/>
    <property type="match status" value="1"/>
</dbReference>
<keyword evidence="3" id="KW-0833">Ubl conjugation pathway</keyword>
<dbReference type="InterPro" id="IPR051075">
    <property type="entry name" value="SCF_subunit_WD-repeat"/>
</dbReference>
<evidence type="ECO:0000256" key="3">
    <source>
        <dbReference type="ARBA" id="ARBA00022786"/>
    </source>
</evidence>
<dbReference type="CDD" id="cd00200">
    <property type="entry name" value="WD40"/>
    <property type="match status" value="1"/>
</dbReference>
<feature type="repeat" description="WD" evidence="4">
    <location>
        <begin position="400"/>
        <end position="441"/>
    </location>
</feature>
<dbReference type="InterPro" id="IPR036322">
    <property type="entry name" value="WD40_repeat_dom_sf"/>
</dbReference>
<proteinExistence type="predicted"/>
<dbReference type="OrthoDB" id="19711at2759"/>
<dbReference type="InterPro" id="IPR019775">
    <property type="entry name" value="WD40_repeat_CS"/>
</dbReference>
<dbReference type="PANTHER" id="PTHR19872:SF9">
    <property type="entry name" value="UBIQUITIN-BINDING SDF UBIQUITIN LIGASE COMPLEX SUBUNIT"/>
    <property type="match status" value="1"/>
</dbReference>
<feature type="repeat" description="WD" evidence="4">
    <location>
        <begin position="279"/>
        <end position="318"/>
    </location>
</feature>
<dbReference type="Proteomes" id="UP000765509">
    <property type="component" value="Unassembled WGS sequence"/>
</dbReference>
<evidence type="ECO:0000313" key="7">
    <source>
        <dbReference type="Proteomes" id="UP000765509"/>
    </source>
</evidence>
<keyword evidence="1 4" id="KW-0853">WD repeat</keyword>
<dbReference type="SMART" id="SM00320">
    <property type="entry name" value="WD40"/>
    <property type="match status" value="6"/>
</dbReference>
<gene>
    <name evidence="6" type="ORF">O181_046954</name>
</gene>
<dbReference type="PROSITE" id="PS50082">
    <property type="entry name" value="WD_REPEATS_2"/>
    <property type="match status" value="6"/>
</dbReference>
<sequence>MLTAMHLKRSKSLNQIKSLKSKIQEDEGCFVDLNLPTKSSRGYHKNFYSSVSSFDRTNAHQHRQSITSDRIKSLDLISSYSLNFLIDSLTIIKINEPKNSIKKKIDFLNSLPVEISLYILLKVSDDLQSILNCRAVSKSWRTLAEDPLLWRQIFQSQPNWKIKNNWKSSNQSKLTTAIDHQPTSNFFNPPSKIPGFSRQNSVESYHSIRSDNSQIARRLSQLIGETIEYPKIQAAHDPEPSVQSNHQEPSMVLDWLQMFRDRWILDLRWRQGKQISRSLKGHKDSIYCLQINGHHIITGSRDRTVKVWNIKSGQCIKTLAGHQGSVLCARFDSNIMLTGSSDCKVLKWNPVEDWKLEQELIGHQAGVLDLAFNDLWILSCSKDTTIKVWDRNNGKLIRTIVGHSGPVNSIELCFATHRLISGSGDSTMKLWDIETGLLIRTFEGHLRGLACIKLIESLSRVISGSNDETIKVWDLETGQCLNTLLGHEGLVRSLDVDVNERRLVSGGYDKTIKVWDFETGEMKLDFRKGERSLVFDVKIGLGEIYLVGPHPNLMILDFSYGLDCENFI</sequence>
<feature type="repeat" description="WD" evidence="4">
    <location>
        <begin position="442"/>
        <end position="483"/>
    </location>
</feature>
<dbReference type="PROSITE" id="PS50294">
    <property type="entry name" value="WD_REPEATS_REGION"/>
    <property type="match status" value="5"/>
</dbReference>
<evidence type="ECO:0000256" key="4">
    <source>
        <dbReference type="PROSITE-ProRule" id="PRU00221"/>
    </source>
</evidence>
<protein>
    <recommendedName>
        <fullName evidence="5">F-box domain-containing protein</fullName>
    </recommendedName>
</protein>
<dbReference type="PROSITE" id="PS00678">
    <property type="entry name" value="WD_REPEATS_1"/>
    <property type="match status" value="4"/>
</dbReference>
<feature type="domain" description="F-box" evidence="5">
    <location>
        <begin position="111"/>
        <end position="153"/>
    </location>
</feature>
<name>A0A9Q3DQ41_9BASI</name>
<dbReference type="SMART" id="SM00256">
    <property type="entry name" value="FBOX"/>
    <property type="match status" value="1"/>
</dbReference>
<dbReference type="PANTHER" id="PTHR19872">
    <property type="entry name" value="UBIQUITIN LIGASE SPECIFICITY FACTOR/HREP PROTEIN"/>
    <property type="match status" value="1"/>
</dbReference>
<keyword evidence="2" id="KW-0677">Repeat</keyword>
<dbReference type="Pfam" id="PF12937">
    <property type="entry name" value="F-box-like"/>
    <property type="match status" value="1"/>
</dbReference>
<dbReference type="InterPro" id="IPR001680">
    <property type="entry name" value="WD40_rpt"/>
</dbReference>
<evidence type="ECO:0000259" key="5">
    <source>
        <dbReference type="SMART" id="SM00256"/>
    </source>
</evidence>
<organism evidence="6 7">
    <name type="scientific">Austropuccinia psidii MF-1</name>
    <dbReference type="NCBI Taxonomy" id="1389203"/>
    <lineage>
        <taxon>Eukaryota</taxon>
        <taxon>Fungi</taxon>
        <taxon>Dikarya</taxon>
        <taxon>Basidiomycota</taxon>
        <taxon>Pucciniomycotina</taxon>
        <taxon>Pucciniomycetes</taxon>
        <taxon>Pucciniales</taxon>
        <taxon>Sphaerophragmiaceae</taxon>
        <taxon>Austropuccinia</taxon>
    </lineage>
</organism>
<evidence type="ECO:0000256" key="1">
    <source>
        <dbReference type="ARBA" id="ARBA00022574"/>
    </source>
</evidence>
<accession>A0A9Q3DQ41</accession>
<dbReference type="AlphaFoldDB" id="A0A9Q3DQ41"/>
<dbReference type="PRINTS" id="PR00320">
    <property type="entry name" value="GPROTEINBRPT"/>
</dbReference>
<keyword evidence="7" id="KW-1185">Reference proteome</keyword>
<reference evidence="6" key="1">
    <citation type="submission" date="2021-03" db="EMBL/GenBank/DDBJ databases">
        <title>Draft genome sequence of rust myrtle Austropuccinia psidii MF-1, a brazilian biotype.</title>
        <authorList>
            <person name="Quecine M.C."/>
            <person name="Pachon D.M.R."/>
            <person name="Bonatelli M.L."/>
            <person name="Correr F.H."/>
            <person name="Franceschini L.M."/>
            <person name="Leite T.F."/>
            <person name="Margarido G.R.A."/>
            <person name="Almeida C.A."/>
            <person name="Ferrarezi J.A."/>
            <person name="Labate C.A."/>
        </authorList>
    </citation>
    <scope>NUCLEOTIDE SEQUENCE</scope>
    <source>
        <strain evidence="6">MF-1</strain>
    </source>
</reference>
<dbReference type="EMBL" id="AVOT02019581">
    <property type="protein sequence ID" value="MBW0507239.1"/>
    <property type="molecule type" value="Genomic_DNA"/>
</dbReference>
<dbReference type="Gene3D" id="1.20.1280.50">
    <property type="match status" value="1"/>
</dbReference>
<dbReference type="SUPFAM" id="SSF81383">
    <property type="entry name" value="F-box domain"/>
    <property type="match status" value="1"/>
</dbReference>
<evidence type="ECO:0000313" key="6">
    <source>
        <dbReference type="EMBL" id="MBW0507239.1"/>
    </source>
</evidence>
<dbReference type="InterPro" id="IPR001810">
    <property type="entry name" value="F-box_dom"/>
</dbReference>